<evidence type="ECO:0000313" key="6">
    <source>
        <dbReference type="EMBL" id="CAD9413614.1"/>
    </source>
</evidence>
<accession>A0A7S2C2A0</accession>
<feature type="region of interest" description="Disordered" evidence="4">
    <location>
        <begin position="72"/>
        <end position="92"/>
    </location>
</feature>
<feature type="compositionally biased region" description="Low complexity" evidence="4">
    <location>
        <begin position="474"/>
        <end position="485"/>
    </location>
</feature>
<feature type="region of interest" description="Disordered" evidence="4">
    <location>
        <begin position="462"/>
        <end position="498"/>
    </location>
</feature>
<dbReference type="AlphaFoldDB" id="A0A7S2C2A0"/>
<evidence type="ECO:0000259" key="5">
    <source>
        <dbReference type="PROSITE" id="PS51764"/>
    </source>
</evidence>
<name>A0A7S2C2A0_9STRA</name>
<proteinExistence type="inferred from homology"/>
<keyword evidence="2" id="KW-0378">Hydrolase</keyword>
<sequence>MASGSYRSIERKYDEHEPVEENLVSLEGRNVGKYRSISWPVLIVASLMLAGVAISDWTKSSSQIAEEQYSLDASEATSDASDATSRTETTSKTEVYDPVDMNSTDLTKKLYYALQAVSESEAFGFGHQYTNVYGQHWSHPDDVSKSDVANSTDGDYPLVFGYDIQYILDGYDVSDYVMYAAEQGAVLTFYWQAHNPITNGNSHDCGTNGINDDDVVSLILNGDSSHLAHGTWLNWLDQVADFFETITVGGEKVPIIFRLFHEGTEDWYWWGTDCSLDSEFVDLWEMTQDYLTLERGMHNILWEYAPSKPSENYDLSFSSRYPGDERVDIIGFDRYSAPETYVSDVIRDCTDVTAFAKKRNKISALTETGVFNGIGTIETPAYYHFYTTEVLHPIINACPELVYALTFTNFNTDKYWVPLPGQATYSGFREFYESNETYFLADPRWRSIEYVFMINKLATSDDASSIGEGRHSGDASPHASDSPPSTERGPSSDATIPV</sequence>
<dbReference type="InterPro" id="IPR000805">
    <property type="entry name" value="Glyco_hydro_26"/>
</dbReference>
<dbReference type="SUPFAM" id="SSF51445">
    <property type="entry name" value="(Trans)glycosidases"/>
    <property type="match status" value="1"/>
</dbReference>
<feature type="compositionally biased region" description="Polar residues" evidence="4">
    <location>
        <begin position="488"/>
        <end position="498"/>
    </location>
</feature>
<dbReference type="PROSITE" id="PS51764">
    <property type="entry name" value="GH26"/>
    <property type="match status" value="1"/>
</dbReference>
<feature type="compositionally biased region" description="Low complexity" evidence="4">
    <location>
        <begin position="72"/>
        <end position="88"/>
    </location>
</feature>
<dbReference type="Pfam" id="PF02156">
    <property type="entry name" value="Glyco_hydro_26"/>
    <property type="match status" value="1"/>
</dbReference>
<protein>
    <recommendedName>
        <fullName evidence="5">GH26 domain-containing protein</fullName>
    </recommendedName>
</protein>
<evidence type="ECO:0000256" key="1">
    <source>
        <dbReference type="ARBA" id="ARBA00007754"/>
    </source>
</evidence>
<feature type="domain" description="GH26" evidence="5">
    <location>
        <begin position="105"/>
        <end position="441"/>
    </location>
</feature>
<dbReference type="PANTHER" id="PTHR40079">
    <property type="entry name" value="MANNAN ENDO-1,4-BETA-MANNOSIDASE E-RELATED"/>
    <property type="match status" value="1"/>
</dbReference>
<evidence type="ECO:0000256" key="2">
    <source>
        <dbReference type="ARBA" id="ARBA00022801"/>
    </source>
</evidence>
<dbReference type="GO" id="GO:0006080">
    <property type="term" value="P:substituted mannan metabolic process"/>
    <property type="evidence" value="ECO:0007669"/>
    <property type="project" value="InterPro"/>
</dbReference>
<dbReference type="InterPro" id="IPR017853">
    <property type="entry name" value="GH"/>
</dbReference>
<evidence type="ECO:0000256" key="4">
    <source>
        <dbReference type="SAM" id="MobiDB-lite"/>
    </source>
</evidence>
<keyword evidence="3" id="KW-0326">Glycosidase</keyword>
<comment type="similarity">
    <text evidence="1">Belongs to the glycosyl hydrolase 26 family.</text>
</comment>
<dbReference type="GO" id="GO:0016985">
    <property type="term" value="F:mannan endo-1,4-beta-mannosidase activity"/>
    <property type="evidence" value="ECO:0007669"/>
    <property type="project" value="InterPro"/>
</dbReference>
<dbReference type="Gene3D" id="3.20.20.80">
    <property type="entry name" value="Glycosidases"/>
    <property type="match status" value="1"/>
</dbReference>
<dbReference type="PRINTS" id="PR00739">
    <property type="entry name" value="GLHYDRLASE26"/>
</dbReference>
<dbReference type="InterPro" id="IPR022790">
    <property type="entry name" value="GH26_dom"/>
</dbReference>
<evidence type="ECO:0000256" key="3">
    <source>
        <dbReference type="ARBA" id="ARBA00023295"/>
    </source>
</evidence>
<organism evidence="6">
    <name type="scientific">Octactis speculum</name>
    <dbReference type="NCBI Taxonomy" id="3111310"/>
    <lineage>
        <taxon>Eukaryota</taxon>
        <taxon>Sar</taxon>
        <taxon>Stramenopiles</taxon>
        <taxon>Ochrophyta</taxon>
        <taxon>Dictyochophyceae</taxon>
        <taxon>Dictyochales</taxon>
        <taxon>Dictyochaceae</taxon>
        <taxon>Octactis</taxon>
    </lineage>
</organism>
<dbReference type="PANTHER" id="PTHR40079:SF4">
    <property type="entry name" value="GH26 DOMAIN-CONTAINING PROTEIN-RELATED"/>
    <property type="match status" value="1"/>
</dbReference>
<gene>
    <name evidence="6" type="ORF">DSPE1174_LOCUS11721</name>
</gene>
<dbReference type="EMBL" id="HBGS01023101">
    <property type="protein sequence ID" value="CAD9413614.1"/>
    <property type="molecule type" value="Transcribed_RNA"/>
</dbReference>
<reference evidence="6" key="1">
    <citation type="submission" date="2021-01" db="EMBL/GenBank/DDBJ databases">
        <authorList>
            <person name="Corre E."/>
            <person name="Pelletier E."/>
            <person name="Niang G."/>
            <person name="Scheremetjew M."/>
            <person name="Finn R."/>
            <person name="Kale V."/>
            <person name="Holt S."/>
            <person name="Cochrane G."/>
            <person name="Meng A."/>
            <person name="Brown T."/>
            <person name="Cohen L."/>
        </authorList>
    </citation>
    <scope>NUCLEOTIDE SEQUENCE</scope>
    <source>
        <strain evidence="6">CCMP1381</strain>
    </source>
</reference>